<dbReference type="Pfam" id="PF04397">
    <property type="entry name" value="LytTR"/>
    <property type="match status" value="1"/>
</dbReference>
<accession>A0A849VAP6</accession>
<dbReference type="GO" id="GO:0000156">
    <property type="term" value="F:phosphorelay response regulator activity"/>
    <property type="evidence" value="ECO:0007669"/>
    <property type="project" value="InterPro"/>
</dbReference>
<evidence type="ECO:0000313" key="6">
    <source>
        <dbReference type="Proteomes" id="UP000586305"/>
    </source>
</evidence>
<evidence type="ECO:0000313" key="5">
    <source>
        <dbReference type="EMBL" id="NOU50035.1"/>
    </source>
</evidence>
<dbReference type="Proteomes" id="UP000586305">
    <property type="component" value="Unassembled WGS sequence"/>
</dbReference>
<keyword evidence="2" id="KW-0812">Transmembrane</keyword>
<evidence type="ECO:0000256" key="3">
    <source>
        <dbReference type="SAM" id="SignalP"/>
    </source>
</evidence>
<feature type="transmembrane region" description="Helical" evidence="2">
    <location>
        <begin position="333"/>
        <end position="351"/>
    </location>
</feature>
<organism evidence="5 6">
    <name type="scientific">Pseudoalteromonas caenipelagi</name>
    <dbReference type="NCBI Taxonomy" id="2726988"/>
    <lineage>
        <taxon>Bacteria</taxon>
        <taxon>Pseudomonadati</taxon>
        <taxon>Pseudomonadota</taxon>
        <taxon>Gammaproteobacteria</taxon>
        <taxon>Alteromonadales</taxon>
        <taxon>Pseudoalteromonadaceae</taxon>
        <taxon>Pseudoalteromonas</taxon>
    </lineage>
</organism>
<feature type="transmembrane region" description="Helical" evidence="2">
    <location>
        <begin position="192"/>
        <end position="210"/>
    </location>
</feature>
<reference evidence="5 6" key="1">
    <citation type="submission" date="2020-04" db="EMBL/GenBank/DDBJ databases">
        <title>Pseudoalteromonas caenipelagi sp. nov., isolated from a tidal flat.</title>
        <authorList>
            <person name="Park S."/>
            <person name="Yoon J.-H."/>
        </authorList>
    </citation>
    <scope>NUCLEOTIDE SEQUENCE [LARGE SCALE GENOMIC DNA]</scope>
    <source>
        <strain evidence="5 6">JBTF-M23</strain>
    </source>
</reference>
<evidence type="ECO:0000256" key="1">
    <source>
        <dbReference type="ARBA" id="ARBA00023012"/>
    </source>
</evidence>
<feature type="transmembrane region" description="Helical" evidence="2">
    <location>
        <begin position="252"/>
        <end position="272"/>
    </location>
</feature>
<sequence length="520" mass="58581">MSKFTPITLLCLMVFCALSFLVTAQDDLAFLSYDHSATVCQTKPQAQKVDSPIPLFNHTDCKQIALKDIDPQSKSIWVKVNFDSPNQWQSVPAPLGFYISGKAASQVYLNNQLLGYNGRPATIISGSHSNELAGKMDSVFYVPNELLKHKSNELIMHLSGHHSIIELDNPMHLFAFGQYGSPKRFIQNYSELGLILVGAFFVGALYFFIMSLGGTDVPTYRIFAALCFIAACQLSAEISRKLFDYSYMWHDIRLISITTLSFIFGTLVLLYSSKKLAKKHAVHWVYIGVLITAVVLIFSPGFDTKTTAAIFIPLLISLIQLMYYWLKNKRVQTLRWLLFQFAVVITIVISAASFHEIIHFVIIGLLLCYLFVQQARDISEQQAQLHQEQTRLAKLEYKLAQNTQAKAPTKLEISIAGKIEYVNTTDIAFCKASGDYVEIFLKDSSEKLFSGSLKHLETVLPDTFLRVHRSYLVNLNEVVSLSSNMTKEGSVNMLTLTTQHTVPVSRRLMPTVKDTLKQQI</sequence>
<protein>
    <submittedName>
        <fullName evidence="5">LytTR family transcriptional regulator</fullName>
    </submittedName>
</protein>
<feature type="transmembrane region" description="Helical" evidence="2">
    <location>
        <begin position="308"/>
        <end position="326"/>
    </location>
</feature>
<evidence type="ECO:0000259" key="4">
    <source>
        <dbReference type="PROSITE" id="PS50930"/>
    </source>
</evidence>
<feature type="transmembrane region" description="Helical" evidence="2">
    <location>
        <begin position="357"/>
        <end position="372"/>
    </location>
</feature>
<dbReference type="InterPro" id="IPR007492">
    <property type="entry name" value="LytTR_DNA-bd_dom"/>
</dbReference>
<dbReference type="PROSITE" id="PS50930">
    <property type="entry name" value="HTH_LYTTR"/>
    <property type="match status" value="1"/>
</dbReference>
<feature type="transmembrane region" description="Helical" evidence="2">
    <location>
        <begin position="284"/>
        <end position="302"/>
    </location>
</feature>
<keyword evidence="1" id="KW-0902">Two-component regulatory system</keyword>
<dbReference type="GO" id="GO:0003677">
    <property type="term" value="F:DNA binding"/>
    <property type="evidence" value="ECO:0007669"/>
    <property type="project" value="InterPro"/>
</dbReference>
<gene>
    <name evidence="5" type="ORF">HG263_05720</name>
</gene>
<comment type="caution">
    <text evidence="5">The sequence shown here is derived from an EMBL/GenBank/DDBJ whole genome shotgun (WGS) entry which is preliminary data.</text>
</comment>
<dbReference type="PANTHER" id="PTHR37299">
    <property type="entry name" value="TRANSCRIPTIONAL REGULATOR-RELATED"/>
    <property type="match status" value="1"/>
</dbReference>
<proteinExistence type="predicted"/>
<keyword evidence="2" id="KW-1133">Transmembrane helix</keyword>
<feature type="signal peptide" evidence="3">
    <location>
        <begin position="1"/>
        <end position="24"/>
    </location>
</feature>
<dbReference type="RefSeq" id="WP_171625114.1">
    <property type="nucleotide sequence ID" value="NZ_JABBPG010000002.1"/>
</dbReference>
<keyword evidence="2" id="KW-0472">Membrane</keyword>
<dbReference type="Gene3D" id="2.40.50.1020">
    <property type="entry name" value="LytTr DNA-binding domain"/>
    <property type="match status" value="1"/>
</dbReference>
<dbReference type="EMBL" id="JABBPG010000002">
    <property type="protein sequence ID" value="NOU50035.1"/>
    <property type="molecule type" value="Genomic_DNA"/>
</dbReference>
<feature type="chain" id="PRO_5032598472" evidence="3">
    <location>
        <begin position="25"/>
        <end position="520"/>
    </location>
</feature>
<dbReference type="InterPro" id="IPR046947">
    <property type="entry name" value="LytR-like"/>
</dbReference>
<feature type="domain" description="HTH LytTR-type" evidence="4">
    <location>
        <begin position="411"/>
        <end position="518"/>
    </location>
</feature>
<evidence type="ECO:0000256" key="2">
    <source>
        <dbReference type="SAM" id="Phobius"/>
    </source>
</evidence>
<keyword evidence="3" id="KW-0732">Signal</keyword>
<dbReference type="AlphaFoldDB" id="A0A849VAP6"/>
<dbReference type="PANTHER" id="PTHR37299:SF1">
    <property type="entry name" value="STAGE 0 SPORULATION PROTEIN A HOMOLOG"/>
    <property type="match status" value="1"/>
</dbReference>
<dbReference type="SMART" id="SM00850">
    <property type="entry name" value="LytTR"/>
    <property type="match status" value="1"/>
</dbReference>
<name>A0A849VAP6_9GAMM</name>
<keyword evidence="6" id="KW-1185">Reference proteome</keyword>